<evidence type="ECO:0000313" key="2">
    <source>
        <dbReference type="Proteomes" id="UP000232101"/>
    </source>
</evidence>
<dbReference type="EMBL" id="PHQY01000322">
    <property type="protein sequence ID" value="PJO44897.1"/>
    <property type="molecule type" value="Genomic_DNA"/>
</dbReference>
<name>A0A2M9Q9Z2_9BACI</name>
<dbReference type="AlphaFoldDB" id="A0A2M9Q9Z2"/>
<evidence type="ECO:0008006" key="3">
    <source>
        <dbReference type="Google" id="ProtNLM"/>
    </source>
</evidence>
<proteinExistence type="predicted"/>
<evidence type="ECO:0000313" key="1">
    <source>
        <dbReference type="EMBL" id="PJO44897.1"/>
    </source>
</evidence>
<comment type="caution">
    <text evidence="1">The sequence shown here is derived from an EMBL/GenBank/DDBJ whole genome shotgun (WGS) entry which is preliminary data.</text>
</comment>
<reference evidence="1 2" key="1">
    <citation type="submission" date="2017-11" db="EMBL/GenBank/DDBJ databases">
        <title>Bacterial isolate from king chilli rhizosphere.</title>
        <authorList>
            <person name="Takhelmayum P."/>
            <person name="Sarangthem I."/>
        </authorList>
    </citation>
    <scope>NUCLEOTIDE SEQUENCE [LARGE SCALE GENOMIC DNA]</scope>
    <source>
        <strain evidence="2">t26</strain>
    </source>
</reference>
<gene>
    <name evidence="1" type="ORF">CWD94_04210</name>
</gene>
<accession>A0A2M9Q9Z2</accession>
<sequence length="328" mass="38666">MKLPHYIILFIVIYSLPLLFTEYRYQYAKETMYENHKHETGMTTAAHDAVNVLRANVKTELENGYDSYKINPVNPQPAFETFMKTLSLQYGVELDYSMDRLARYVPAFAIVDYDGLLLNVYKEYKDERGDKVLNRVWLPKIPFSYTDKEGNIINFTIDEEVELYDIDLDEWFEGTRQELVDDPDVTVSFLEDKETFHNVRRTTIVNTLQEHLAYYINEHNVYTKRLDVTYKFMLPYIPKEDWYNTVDDISILAFFQGYPFELGDVFYQKYAFVGTRLQFNDRILAGTVDGYKKFWFESCGYPYTAQEIYSSKKDAAANGYSELSCLNK</sequence>
<dbReference type="RefSeq" id="WP_100542186.1">
    <property type="nucleotide sequence ID" value="NZ_PHQY01000322.1"/>
</dbReference>
<organism evidence="1 2">
    <name type="scientific">Lysinibacillus xylanilyticus</name>
    <dbReference type="NCBI Taxonomy" id="582475"/>
    <lineage>
        <taxon>Bacteria</taxon>
        <taxon>Bacillati</taxon>
        <taxon>Bacillota</taxon>
        <taxon>Bacilli</taxon>
        <taxon>Bacillales</taxon>
        <taxon>Bacillaceae</taxon>
        <taxon>Lysinibacillus</taxon>
    </lineage>
</organism>
<dbReference type="Proteomes" id="UP000232101">
    <property type="component" value="Unassembled WGS sequence"/>
</dbReference>
<protein>
    <recommendedName>
        <fullName evidence="3">F0F1-type ATP synthase</fullName>
    </recommendedName>
</protein>